<dbReference type="SUPFAM" id="SSF81383">
    <property type="entry name" value="F-box domain"/>
    <property type="match status" value="1"/>
</dbReference>
<reference evidence="2" key="1">
    <citation type="submission" date="2023-03" db="EMBL/GenBank/DDBJ databases">
        <title>Massive genome expansion in bonnet fungi (Mycena s.s.) driven by repeated elements and novel gene families across ecological guilds.</title>
        <authorList>
            <consortium name="Lawrence Berkeley National Laboratory"/>
            <person name="Harder C.B."/>
            <person name="Miyauchi S."/>
            <person name="Viragh M."/>
            <person name="Kuo A."/>
            <person name="Thoen E."/>
            <person name="Andreopoulos B."/>
            <person name="Lu D."/>
            <person name="Skrede I."/>
            <person name="Drula E."/>
            <person name="Henrissat B."/>
            <person name="Morin E."/>
            <person name="Kohler A."/>
            <person name="Barry K."/>
            <person name="LaButti K."/>
            <person name="Morin E."/>
            <person name="Salamov A."/>
            <person name="Lipzen A."/>
            <person name="Mereny Z."/>
            <person name="Hegedus B."/>
            <person name="Baldrian P."/>
            <person name="Stursova M."/>
            <person name="Weitz H."/>
            <person name="Taylor A."/>
            <person name="Grigoriev I.V."/>
            <person name="Nagy L.G."/>
            <person name="Martin F."/>
            <person name="Kauserud H."/>
        </authorList>
    </citation>
    <scope>NUCLEOTIDE SEQUENCE</scope>
    <source>
        <strain evidence="2">CBHHK002</strain>
    </source>
</reference>
<dbReference type="InterPro" id="IPR036047">
    <property type="entry name" value="F-box-like_dom_sf"/>
</dbReference>
<dbReference type="EMBL" id="JARIHO010000038">
    <property type="protein sequence ID" value="KAJ7328816.1"/>
    <property type="molecule type" value="Genomic_DNA"/>
</dbReference>
<dbReference type="Pfam" id="PF00646">
    <property type="entry name" value="F-box"/>
    <property type="match status" value="1"/>
</dbReference>
<dbReference type="Gene3D" id="1.20.1280.50">
    <property type="match status" value="1"/>
</dbReference>
<dbReference type="AlphaFoldDB" id="A0AAD7EJI8"/>
<name>A0AAD7EJI8_9AGAR</name>
<organism evidence="2 3">
    <name type="scientific">Mycena albidolilacea</name>
    <dbReference type="NCBI Taxonomy" id="1033008"/>
    <lineage>
        <taxon>Eukaryota</taxon>
        <taxon>Fungi</taxon>
        <taxon>Dikarya</taxon>
        <taxon>Basidiomycota</taxon>
        <taxon>Agaricomycotina</taxon>
        <taxon>Agaricomycetes</taxon>
        <taxon>Agaricomycetidae</taxon>
        <taxon>Agaricales</taxon>
        <taxon>Marasmiineae</taxon>
        <taxon>Mycenaceae</taxon>
        <taxon>Mycena</taxon>
    </lineage>
</organism>
<dbReference type="InterPro" id="IPR001810">
    <property type="entry name" value="F-box_dom"/>
</dbReference>
<evidence type="ECO:0000259" key="1">
    <source>
        <dbReference type="PROSITE" id="PS50181"/>
    </source>
</evidence>
<protein>
    <recommendedName>
        <fullName evidence="1">F-box domain-containing protein</fullName>
    </recommendedName>
</protein>
<gene>
    <name evidence="2" type="ORF">DFH08DRAFT_1084348</name>
</gene>
<sequence>MAGSLFNDIPPEIILEILALVDGKTLIQSCPLVCRLWKDTIDGSSEIRLSIELWADGMVSGDARGATHAETLKALHQRRRAWLRLEWASRETFSVEPLSRAYELVDGIFAQQTIGPDSESFSTLCLPSARDPISTTTSVGDLNMEPRDFVLDPTQDLVAFVSERPENVANIECRTLSMKPHPLAAIPVVSFPVDNFGTGYLLLDLADDVISLFFDQHVVLLNWRKGLVIVDIDCSPLMSSPFSFSLLTPRAYILGYGGQAGTVEIWAFEGSQRNEPIHRATLQLPEHIENHYLATQVHSGPFRANSTARRPFSKSNESRICVVSVDYGDLIFHHRYLQSYLSNPCPAGAIIVPWDEWGPRHARLLAPMPHRWFRYVHGERIVLPPDPGDPKLLQILDFSTSASRPDVDIDLDHAPPPTESTASFTTELHDKPSTLFDDLLVEGSVTTSLPYRLIACSVDEEHALFLIDEEQVIGVNDQQFQLSEDISRLPQEKGFETPRMLLEVDDGALRSAELEGGQITEVRTTLREFLIKAQP</sequence>
<accession>A0AAD7EJI8</accession>
<dbReference type="Proteomes" id="UP001218218">
    <property type="component" value="Unassembled WGS sequence"/>
</dbReference>
<dbReference type="PROSITE" id="PS50181">
    <property type="entry name" value="FBOX"/>
    <property type="match status" value="1"/>
</dbReference>
<comment type="caution">
    <text evidence="2">The sequence shown here is derived from an EMBL/GenBank/DDBJ whole genome shotgun (WGS) entry which is preliminary data.</text>
</comment>
<keyword evidence="3" id="KW-1185">Reference proteome</keyword>
<evidence type="ECO:0000313" key="3">
    <source>
        <dbReference type="Proteomes" id="UP001218218"/>
    </source>
</evidence>
<feature type="domain" description="F-box" evidence="1">
    <location>
        <begin position="3"/>
        <end position="51"/>
    </location>
</feature>
<evidence type="ECO:0000313" key="2">
    <source>
        <dbReference type="EMBL" id="KAJ7328816.1"/>
    </source>
</evidence>
<proteinExistence type="predicted"/>